<dbReference type="Pfam" id="PF13432">
    <property type="entry name" value="TPR_16"/>
    <property type="match status" value="1"/>
</dbReference>
<dbReference type="InterPro" id="IPR031101">
    <property type="entry name" value="Ctr9"/>
</dbReference>
<dbReference type="EMBL" id="JAXOVC010000005">
    <property type="protein sequence ID" value="KAK4501192.1"/>
    <property type="molecule type" value="Genomic_DNA"/>
</dbReference>
<dbReference type="InterPro" id="IPR011990">
    <property type="entry name" value="TPR-like_helical_dom_sf"/>
</dbReference>
<protein>
    <recommendedName>
        <fullName evidence="7">TPR-like protein</fullName>
    </recommendedName>
</protein>
<organism evidence="5 6">
    <name type="scientific">Zasmidium cellare</name>
    <name type="common">Wine cellar mold</name>
    <name type="synonym">Racodium cellare</name>
    <dbReference type="NCBI Taxonomy" id="395010"/>
    <lineage>
        <taxon>Eukaryota</taxon>
        <taxon>Fungi</taxon>
        <taxon>Dikarya</taxon>
        <taxon>Ascomycota</taxon>
        <taxon>Pezizomycotina</taxon>
        <taxon>Dothideomycetes</taxon>
        <taxon>Dothideomycetidae</taxon>
        <taxon>Mycosphaerellales</taxon>
        <taxon>Mycosphaerellaceae</taxon>
        <taxon>Zasmidium</taxon>
    </lineage>
</organism>
<sequence>MAAVANGHTNGINGHSSHRLYERYADVPDAVDVPVGGDIVALDTTQEIDDIEELADMLQDENVETKWWLIIALAYVKQGHVTIAIDVLKKADEVMQQGRQQDRLSVLLCLAWVYVWKSRRAPRPKTQDAKNKDEWLTAATSVLNDASKINPSYAPLFLARGTVSLLRAALKPPERSELLRQASKCFDDAYRASGGKNVLAIMGKARVQFSWGKFADAYQLYQQVLERAPDMIDPDPRIGIGACLWQLGHKEHAKEAWERALQLNENSKAANILLGLYHLQQTGQYHPNDPEFRSLYQKAMTTYTQTAFKLDDMQPLTCVTFGGYFLLRKTWANVERLAKRAQDYTDISAVASDAWYLLARKEHHLDNLNAAADTYNRSDQARGNGDPGYVPAKFGIAQIKALQQDFDGAKFQLEKMLSTNKSVEVMTLLGVLHAEDVFTSQAAGSKEDKSDARKKAIGLLEQVRVAWKDSKKKVQPDSAVLLNLARLYELDQPDKALACLQQVEQMELEEISDDDLPEDVEDDEVARRDAKRNMLSPQLLNNIACFYFQAEKLPQAREYFQSALRSSVSIQDKDGSNDTDALVSTISYNLARTYEAEGLEKEAEDIYNGLLARHPDYIDAKTRRAYIALQTNPTQGTERVKQLMEANPGNLELRALYGWCLNKTKKKTLVLAEDQEQKHYKHTLMSYDKHDIYSLTGMGNLNLTVARDIPKKTDQHKERATKTYMRAVEFFDKVLTLDPKNALAAQGMAIALVEDKKDATSGIQIFSKVRESIKDASVHINLGHVFCDMKQFSRSIENYELALQRSRDKDPQIISWLARAWFNRARAEKNIEYFKTSLDLSRQALEQSPDNVDFQWNVAYVQSQLAQQMISQPEMNKQLVDVEKSMQDLLEANKSFMEIAKKPNPPYAPAEIEQRAAMGNTMQKQLDTAIKKQAEYERKNASRLEEARKRREDEARKREEEKRAAEEKLEEERQKIKEERERMMEEDRQLIARRLEEEKAREEADYTTDPETGERKKRERKPKEKRQKRKKKGEDTDTDGLDGTGDEGAKRSRPRSRNASAPDSDGEAPRRKKKRRLERKGQAVKSSKYKSAETIEDSDEDDDAGIQPAGRSDDVETPGATSSPAPDGDDTMADGGDEDDEGAAVARPTQRKKPARILDDDEDEEEDAAMPDEDGAGVAGESDHGGD</sequence>
<evidence type="ECO:0008006" key="7">
    <source>
        <dbReference type="Google" id="ProtNLM"/>
    </source>
</evidence>
<evidence type="ECO:0000256" key="2">
    <source>
        <dbReference type="ARBA" id="ARBA00022803"/>
    </source>
</evidence>
<feature type="compositionally biased region" description="Acidic residues" evidence="4">
    <location>
        <begin position="1094"/>
        <end position="1104"/>
    </location>
</feature>
<feature type="compositionally biased region" description="Acidic residues" evidence="4">
    <location>
        <begin position="1159"/>
        <end position="1175"/>
    </location>
</feature>
<keyword evidence="1" id="KW-0677">Repeat</keyword>
<dbReference type="Proteomes" id="UP001305779">
    <property type="component" value="Unassembled WGS sequence"/>
</dbReference>
<evidence type="ECO:0000256" key="1">
    <source>
        <dbReference type="ARBA" id="ARBA00022737"/>
    </source>
</evidence>
<comment type="caution">
    <text evidence="5">The sequence shown here is derived from an EMBL/GenBank/DDBJ whole genome shotgun (WGS) entry which is preliminary data.</text>
</comment>
<evidence type="ECO:0000313" key="5">
    <source>
        <dbReference type="EMBL" id="KAK4501192.1"/>
    </source>
</evidence>
<dbReference type="PANTHER" id="PTHR14027">
    <property type="entry name" value="RNA POLYMERASE-ASSOCIATED PROTEIN CTR9"/>
    <property type="match status" value="1"/>
</dbReference>
<gene>
    <name evidence="5" type="ORF">PRZ48_006999</name>
</gene>
<evidence type="ECO:0000313" key="6">
    <source>
        <dbReference type="Proteomes" id="UP001305779"/>
    </source>
</evidence>
<feature type="compositionally biased region" description="Basic residues" evidence="4">
    <location>
        <begin position="1015"/>
        <end position="1031"/>
    </location>
</feature>
<evidence type="ECO:0000256" key="3">
    <source>
        <dbReference type="PROSITE-ProRule" id="PRU00339"/>
    </source>
</evidence>
<feature type="repeat" description="TPR" evidence="3">
    <location>
        <begin position="776"/>
        <end position="809"/>
    </location>
</feature>
<keyword evidence="2 3" id="KW-0802">TPR repeat</keyword>
<dbReference type="PANTHER" id="PTHR14027:SF2">
    <property type="entry name" value="RNA POLYMERASE-ASSOCIATED PROTEIN CTR9 HOMOLOG"/>
    <property type="match status" value="1"/>
</dbReference>
<feature type="compositionally biased region" description="Acidic residues" evidence="4">
    <location>
        <begin position="1127"/>
        <end position="1142"/>
    </location>
</feature>
<dbReference type="SMART" id="SM00028">
    <property type="entry name" value="TPR"/>
    <property type="match status" value="9"/>
</dbReference>
<dbReference type="PROSITE" id="PS50005">
    <property type="entry name" value="TPR"/>
    <property type="match status" value="1"/>
</dbReference>
<dbReference type="Gene3D" id="1.25.40.10">
    <property type="entry name" value="Tetratricopeptide repeat domain"/>
    <property type="match status" value="4"/>
</dbReference>
<dbReference type="Pfam" id="PF13181">
    <property type="entry name" value="TPR_8"/>
    <property type="match status" value="1"/>
</dbReference>
<name>A0ABR0EID6_ZASCE</name>
<dbReference type="InterPro" id="IPR019734">
    <property type="entry name" value="TPR_rpt"/>
</dbReference>
<accession>A0ABR0EID6</accession>
<feature type="compositionally biased region" description="Basic and acidic residues" evidence="4">
    <location>
        <begin position="935"/>
        <end position="1004"/>
    </location>
</feature>
<proteinExistence type="predicted"/>
<keyword evidence="6" id="KW-1185">Reference proteome</keyword>
<reference evidence="5 6" key="1">
    <citation type="journal article" date="2023" name="G3 (Bethesda)">
        <title>A chromosome-level genome assembly of Zasmidium syzygii isolated from banana leaves.</title>
        <authorList>
            <person name="van Westerhoven A.C."/>
            <person name="Mehrabi R."/>
            <person name="Talebi R."/>
            <person name="Steentjes M.B.F."/>
            <person name="Corcolon B."/>
            <person name="Chong P.A."/>
            <person name="Kema G.H.J."/>
            <person name="Seidl M.F."/>
        </authorList>
    </citation>
    <scope>NUCLEOTIDE SEQUENCE [LARGE SCALE GENOMIC DNA]</scope>
    <source>
        <strain evidence="5 6">P124</strain>
    </source>
</reference>
<feature type="region of interest" description="Disordered" evidence="4">
    <location>
        <begin position="935"/>
        <end position="1187"/>
    </location>
</feature>
<dbReference type="SUPFAM" id="SSF48452">
    <property type="entry name" value="TPR-like"/>
    <property type="match status" value="4"/>
</dbReference>
<evidence type="ECO:0000256" key="4">
    <source>
        <dbReference type="SAM" id="MobiDB-lite"/>
    </source>
</evidence>